<dbReference type="AlphaFoldDB" id="Q93L33"/>
<gene>
    <name evidence="2" type="primary">pssU</name>
</gene>
<sequence length="152" mass="17685">MTRIVMMSGHYLVELFQTVRTRPFGAVPTRQTPDTLDIEVLRDLRKVFVERANDDLRSAQPPRHSDERCEREENDADDAENKSCELPVIEERQTVSNGRHKKNGILKCHVKIAHQIAGPIFHHERPPRAVYILEYAEKSSRRQQYPLPGKYI</sequence>
<dbReference type="EMBL" id="AF028810">
    <property type="protein sequence ID" value="AAK77324.1"/>
    <property type="molecule type" value="Genomic_DNA"/>
</dbReference>
<feature type="compositionally biased region" description="Basic and acidic residues" evidence="1">
    <location>
        <begin position="53"/>
        <end position="71"/>
    </location>
</feature>
<feature type="region of interest" description="Disordered" evidence="1">
    <location>
        <begin position="53"/>
        <end position="85"/>
    </location>
</feature>
<reference evidence="2" key="2">
    <citation type="submission" date="2001-07" db="EMBL/GenBank/DDBJ databases">
        <title>Molecular and functional analysis of the exopolysaccharide biosynthesis locus pss from Rhizobium leguminosarum bv. viciae VF39.</title>
        <authorList>
            <person name="Ivashina T.V."/>
            <person name="Sadykov M.R."/>
            <person name="Kalinchuk N.A."/>
            <person name="Senchenkova S.N."/>
            <person name="Druzhinina T.N."/>
            <person name="Grachev A.A."/>
            <person name="Shashkov A.S."/>
            <person name="Shibaev V.N."/>
            <person name="Kanapin A.A."/>
            <person name="Shlyapnikov M.G."/>
            <person name="van Workum W.A."/>
            <person name="Kijne J.W."/>
            <person name="Ksenzenko V.N."/>
        </authorList>
    </citation>
    <scope>NUCLEOTIDE SEQUENCE</scope>
    <source>
        <strain evidence="2">VF39</strain>
    </source>
</reference>
<reference evidence="2" key="1">
    <citation type="journal article" date="1998" name="Mol. Biol. (Mosk.)">
        <title>Structure-functional organization of exopolysaccharide biosynthetic genes in Rhizobium leguminosarum bv. viciae VF39.</title>
        <authorList>
            <person name="Sadykov M.R."/>
            <person name="Ivashina T.V."/>
            <person name="Kanapin A.A."/>
            <person name="Shliapnikov M.G."/>
            <person name="Ksenzenko V.N."/>
        </authorList>
    </citation>
    <scope>NUCLEOTIDE SEQUENCE</scope>
    <source>
        <strain evidence="2">VF39</strain>
    </source>
</reference>
<name>Q93L33_RHILV</name>
<evidence type="ECO:0000313" key="2">
    <source>
        <dbReference type="EMBL" id="AAK77324.1"/>
    </source>
</evidence>
<organism evidence="2">
    <name type="scientific">Rhizobium leguminosarum bv. viciae</name>
    <dbReference type="NCBI Taxonomy" id="387"/>
    <lineage>
        <taxon>Bacteria</taxon>
        <taxon>Pseudomonadati</taxon>
        <taxon>Pseudomonadota</taxon>
        <taxon>Alphaproteobacteria</taxon>
        <taxon>Hyphomicrobiales</taxon>
        <taxon>Rhizobiaceae</taxon>
        <taxon>Rhizobium/Agrobacterium group</taxon>
        <taxon>Rhizobium</taxon>
    </lineage>
</organism>
<evidence type="ECO:0000256" key="1">
    <source>
        <dbReference type="SAM" id="MobiDB-lite"/>
    </source>
</evidence>
<accession>Q93L33</accession>
<protein>
    <submittedName>
        <fullName evidence="2">PssU</fullName>
    </submittedName>
</protein>
<proteinExistence type="predicted"/>